<evidence type="ECO:0000313" key="3">
    <source>
        <dbReference type="Proteomes" id="UP000435112"/>
    </source>
</evidence>
<evidence type="ECO:0000256" key="1">
    <source>
        <dbReference type="SAM" id="MobiDB-lite"/>
    </source>
</evidence>
<proteinExistence type="predicted"/>
<name>A0A6A3NA32_9STRA</name>
<gene>
    <name evidence="2" type="ORF">PR002_g6711</name>
</gene>
<feature type="region of interest" description="Disordered" evidence="1">
    <location>
        <begin position="18"/>
        <end position="38"/>
    </location>
</feature>
<protein>
    <submittedName>
        <fullName evidence="2">Uncharacterized protein</fullName>
    </submittedName>
</protein>
<reference evidence="2 3" key="1">
    <citation type="submission" date="2018-09" db="EMBL/GenBank/DDBJ databases">
        <title>Genomic investigation of the strawberry pathogen Phytophthora fragariae indicates pathogenicity is determined by transcriptional variation in three key races.</title>
        <authorList>
            <person name="Adams T.M."/>
            <person name="Armitage A.D."/>
            <person name="Sobczyk M.K."/>
            <person name="Bates H.J."/>
            <person name="Dunwell J.M."/>
            <person name="Nellist C.F."/>
            <person name="Harrison R.J."/>
        </authorList>
    </citation>
    <scope>NUCLEOTIDE SEQUENCE [LARGE SCALE GENOMIC DNA]</scope>
    <source>
        <strain evidence="2 3">SCRP324</strain>
    </source>
</reference>
<comment type="caution">
    <text evidence="2">The sequence shown here is derived from an EMBL/GenBank/DDBJ whole genome shotgun (WGS) entry which is preliminary data.</text>
</comment>
<dbReference type="Proteomes" id="UP000435112">
    <property type="component" value="Unassembled WGS sequence"/>
</dbReference>
<evidence type="ECO:0000313" key="2">
    <source>
        <dbReference type="EMBL" id="KAE9037185.1"/>
    </source>
</evidence>
<sequence>MLRCSTCATSSTLLLSTTRSSRSIWPRTPPLSRAPTSRMLAPRCCSARTRSPPKTSMSC</sequence>
<accession>A0A6A3NA32</accession>
<dbReference type="EMBL" id="QXFU01000306">
    <property type="protein sequence ID" value="KAE9037185.1"/>
    <property type="molecule type" value="Genomic_DNA"/>
</dbReference>
<dbReference type="AlphaFoldDB" id="A0A6A3NA32"/>
<organism evidence="2 3">
    <name type="scientific">Phytophthora rubi</name>
    <dbReference type="NCBI Taxonomy" id="129364"/>
    <lineage>
        <taxon>Eukaryota</taxon>
        <taxon>Sar</taxon>
        <taxon>Stramenopiles</taxon>
        <taxon>Oomycota</taxon>
        <taxon>Peronosporomycetes</taxon>
        <taxon>Peronosporales</taxon>
        <taxon>Peronosporaceae</taxon>
        <taxon>Phytophthora</taxon>
    </lineage>
</organism>